<dbReference type="Pfam" id="PF00239">
    <property type="entry name" value="Resolvase"/>
    <property type="match status" value="1"/>
</dbReference>
<organism evidence="3 4">
    <name type="scientific">Candidatus Doudnabacteria bacterium RIFCSPHIGHO2_01_FULL_46_24</name>
    <dbReference type="NCBI Taxonomy" id="1817825"/>
    <lineage>
        <taxon>Bacteria</taxon>
        <taxon>Candidatus Doudnaibacteriota</taxon>
    </lineage>
</organism>
<evidence type="ECO:0008006" key="5">
    <source>
        <dbReference type="Google" id="ProtNLM"/>
    </source>
</evidence>
<dbReference type="GO" id="GO:0003677">
    <property type="term" value="F:DNA binding"/>
    <property type="evidence" value="ECO:0007669"/>
    <property type="project" value="InterPro"/>
</dbReference>
<dbReference type="InterPro" id="IPR050639">
    <property type="entry name" value="SSR_resolvase"/>
</dbReference>
<evidence type="ECO:0000313" key="4">
    <source>
        <dbReference type="Proteomes" id="UP000178892"/>
    </source>
</evidence>
<protein>
    <recommendedName>
        <fullName evidence="5">Recombinase domain-containing protein</fullName>
    </recommendedName>
</protein>
<dbReference type="InterPro" id="IPR036162">
    <property type="entry name" value="Resolvase-like_N_sf"/>
</dbReference>
<dbReference type="Gene3D" id="3.40.50.1390">
    <property type="entry name" value="Resolvase, N-terminal catalytic domain"/>
    <property type="match status" value="1"/>
</dbReference>
<dbReference type="InterPro" id="IPR011109">
    <property type="entry name" value="DNA_bind_recombinase_dom"/>
</dbReference>
<dbReference type="PROSITE" id="PS51737">
    <property type="entry name" value="RECOMBINASE_DNA_BIND"/>
    <property type="match status" value="1"/>
</dbReference>
<dbReference type="CDD" id="cd00338">
    <property type="entry name" value="Ser_Recombinase"/>
    <property type="match status" value="1"/>
</dbReference>
<dbReference type="InterPro" id="IPR006119">
    <property type="entry name" value="Resolv_N"/>
</dbReference>
<accession>A0A1F5NUF3</accession>
<dbReference type="InterPro" id="IPR038109">
    <property type="entry name" value="DNA_bind_recomb_sf"/>
</dbReference>
<dbReference type="PROSITE" id="PS51736">
    <property type="entry name" value="RECOMBINASES_3"/>
    <property type="match status" value="1"/>
</dbReference>
<dbReference type="GO" id="GO:0000150">
    <property type="term" value="F:DNA strand exchange activity"/>
    <property type="evidence" value="ECO:0007669"/>
    <property type="project" value="InterPro"/>
</dbReference>
<dbReference type="Proteomes" id="UP000178892">
    <property type="component" value="Unassembled WGS sequence"/>
</dbReference>
<name>A0A1F5NUF3_9BACT</name>
<gene>
    <name evidence="3" type="ORF">A2720_03470</name>
</gene>
<feature type="domain" description="Resolvase/invertase-type recombinase catalytic" evidence="1">
    <location>
        <begin position="2"/>
        <end position="153"/>
    </location>
</feature>
<dbReference type="Pfam" id="PF07508">
    <property type="entry name" value="Recombinase"/>
    <property type="match status" value="1"/>
</dbReference>
<dbReference type="SMART" id="SM00857">
    <property type="entry name" value="Resolvase"/>
    <property type="match status" value="1"/>
</dbReference>
<dbReference type="STRING" id="1817825.A2720_03470"/>
<dbReference type="AlphaFoldDB" id="A0A1F5NUF3"/>
<proteinExistence type="predicted"/>
<dbReference type="EMBL" id="MFEL01000009">
    <property type="protein sequence ID" value="OGE81295.1"/>
    <property type="molecule type" value="Genomic_DNA"/>
</dbReference>
<dbReference type="PANTHER" id="PTHR30461:SF23">
    <property type="entry name" value="DNA RECOMBINASE-RELATED"/>
    <property type="match status" value="1"/>
</dbReference>
<dbReference type="PANTHER" id="PTHR30461">
    <property type="entry name" value="DNA-INVERTASE FROM LAMBDOID PROPHAGE"/>
    <property type="match status" value="1"/>
</dbReference>
<dbReference type="SUPFAM" id="SSF53041">
    <property type="entry name" value="Resolvase-like"/>
    <property type="match status" value="1"/>
</dbReference>
<evidence type="ECO:0000259" key="1">
    <source>
        <dbReference type="PROSITE" id="PS51736"/>
    </source>
</evidence>
<dbReference type="Gene3D" id="3.90.1750.20">
    <property type="entry name" value="Putative Large Serine Recombinase, Chain B, Domain 2"/>
    <property type="match status" value="1"/>
</dbReference>
<reference evidence="3 4" key="1">
    <citation type="journal article" date="2016" name="Nat. Commun.">
        <title>Thousands of microbial genomes shed light on interconnected biogeochemical processes in an aquifer system.</title>
        <authorList>
            <person name="Anantharaman K."/>
            <person name="Brown C.T."/>
            <person name="Hug L.A."/>
            <person name="Sharon I."/>
            <person name="Castelle C.J."/>
            <person name="Probst A.J."/>
            <person name="Thomas B.C."/>
            <person name="Singh A."/>
            <person name="Wilkins M.J."/>
            <person name="Karaoz U."/>
            <person name="Brodie E.L."/>
            <person name="Williams K.H."/>
            <person name="Hubbard S.S."/>
            <person name="Banfield J.F."/>
        </authorList>
    </citation>
    <scope>NUCLEOTIDE SEQUENCE [LARGE SCALE GENOMIC DNA]</scope>
</reference>
<comment type="caution">
    <text evidence="3">The sequence shown here is derived from an EMBL/GenBank/DDBJ whole genome shotgun (WGS) entry which is preliminary data.</text>
</comment>
<sequence>MKSILFCRVSSKEQADEGYSLEAQEKLLRGYAEQNGFKIAKVYKIAETASKDHVRKLFKEIFQFANKYNVNFILCEKIDRLTRNLKDAAIVDDWVKEDTKRAVHFVKEHFILNENTKAHDNFVWDMKVAVARFYANNLSEEVHKGQNEKLAQGWMPAKPTLGYKTIGEKGHKTHVFDEQKAPLVKRMFEYYSTGRYSLKTLVEMMYEAGLRSYSGNKLGKSRMAGIFGDPFYYGKIRWMGTLYPGNQAPLITKELFDKVQEVLRGKTNPRHTSHHHLFKGLIGCADCGYLITWEKQKGSVYGHCNKYHNCKKRKWYIENEIEKQILPAYEQLQIKNPRLMDWIKKALREGHKDEVEYNQTALSELQKQYTAIQSRLDRLYDDKLDEKITQDMYDRKFQQYSEDRDRILQSIQKHSQSSDRYVELGVALYELSQKAKDIYLKAEPEQKRKLNNLVLTGLKIDNGLLSYEYTKPFKLLLEAIKATNSSDRSDFGKMEVKLSNSEIMAKVNEKAPVLPDAVSYGSGGRIRTCDLGIT</sequence>
<evidence type="ECO:0000259" key="2">
    <source>
        <dbReference type="PROSITE" id="PS51737"/>
    </source>
</evidence>
<evidence type="ECO:0000313" key="3">
    <source>
        <dbReference type="EMBL" id="OGE81295.1"/>
    </source>
</evidence>
<feature type="domain" description="Recombinase" evidence="2">
    <location>
        <begin position="160"/>
        <end position="269"/>
    </location>
</feature>